<dbReference type="RefSeq" id="WP_040056866.1">
    <property type="nucleotide sequence ID" value="NZ_CP011974.1"/>
</dbReference>
<name>A0A1X7CU87_9BACI</name>
<sequence>MDKQKLENIIIELKKEFNIKNNELTEREKDLIHAKMIGLITEKEMKKRVLKIYGIPIHDV</sequence>
<organism evidence="1 2">
    <name type="scientific">Priestia filamentosa</name>
    <dbReference type="NCBI Taxonomy" id="1402861"/>
    <lineage>
        <taxon>Bacteria</taxon>
        <taxon>Bacillati</taxon>
        <taxon>Bacillota</taxon>
        <taxon>Bacilli</taxon>
        <taxon>Bacillales</taxon>
        <taxon>Bacillaceae</taxon>
        <taxon>Priestia</taxon>
    </lineage>
</organism>
<proteinExistence type="predicted"/>
<evidence type="ECO:0000313" key="1">
    <source>
        <dbReference type="EMBL" id="AKO94298.1"/>
    </source>
</evidence>
<reference evidence="2" key="2">
    <citation type="submission" date="2015-06" db="EMBL/GenBank/DDBJ databases">
        <title>Genome Sequence of Bacillus endophyticus and Analysis of its Companion Mechanism in the Ketogulonigenium vulgare-Bacillus strain Consortium.</title>
        <authorList>
            <person name="Jia N."/>
            <person name="Du J."/>
            <person name="Ding M.-Z."/>
            <person name="Gao F."/>
            <person name="Yuan Y.-J."/>
        </authorList>
    </citation>
    <scope>NUCLEOTIDE SEQUENCE [LARGE SCALE GENOMIC DNA]</scope>
    <source>
        <strain evidence="2">Hbe603</strain>
    </source>
</reference>
<gene>
    <name evidence="1" type="ORF">BEH_20680</name>
</gene>
<protein>
    <submittedName>
        <fullName evidence="1">Uncharacterized protein</fullName>
    </submittedName>
</protein>
<dbReference type="Proteomes" id="UP000036202">
    <property type="component" value="Chromosome"/>
</dbReference>
<dbReference type="AlphaFoldDB" id="A0A1X7CU87"/>
<dbReference type="GeneID" id="93699740"/>
<dbReference type="PATRIC" id="fig|135735.6.peg.4378"/>
<keyword evidence="2" id="KW-1185">Reference proteome</keyword>
<reference evidence="1 2" key="1">
    <citation type="journal article" date="2015" name="PLoS ONE">
        <title>Genome Sequence of Bacillus endophyticus and Analysis of Its Companion Mechanism in the Ketogulonigenium vulgare-Bacillus Strain Consortium.</title>
        <authorList>
            <person name="Jia N."/>
            <person name="Du J."/>
            <person name="Ding M.Z."/>
            <person name="Gao F."/>
            <person name="Yuan Y.J."/>
        </authorList>
    </citation>
    <scope>NUCLEOTIDE SEQUENCE [LARGE SCALE GENOMIC DNA]</scope>
    <source>
        <strain evidence="1 2">Hbe603</strain>
    </source>
</reference>
<dbReference type="KEGG" id="beo:BEH_20680"/>
<evidence type="ECO:0000313" key="2">
    <source>
        <dbReference type="Proteomes" id="UP000036202"/>
    </source>
</evidence>
<dbReference type="EMBL" id="CP011974">
    <property type="protein sequence ID" value="AKO94298.1"/>
    <property type="molecule type" value="Genomic_DNA"/>
</dbReference>
<accession>A0A1X7CU87</accession>
<accession>A0A0H4L0Y1</accession>